<dbReference type="Gene3D" id="3.10.450.50">
    <property type="match status" value="1"/>
</dbReference>
<dbReference type="AlphaFoldDB" id="A0A8H4N1P3"/>
<gene>
    <name evidence="2" type="ORF">GTA08_BOTSDO07812</name>
</gene>
<proteinExistence type="predicted"/>
<evidence type="ECO:0000256" key="1">
    <source>
        <dbReference type="SAM" id="MobiDB-lite"/>
    </source>
</evidence>
<accession>A0A8H4N1P3</accession>
<evidence type="ECO:0000313" key="2">
    <source>
        <dbReference type="EMBL" id="KAF4303838.1"/>
    </source>
</evidence>
<sequence>MSPTLHSSKRNPWHLVSDRRGISSSGSGSSNHSSSSSNNESGVSVQRATALELVAAFNRNNIDAQTILEFLAPKEGFVREVLPRSLGQPPQQDAEGFQRTLNMFRAVFRHYALDVLEIVDDVPARKVCLWLTAHAATVAGKYVCDMVWTLTFDESGRRVVKWKEFLDAGARTLDFLPETMAGGAAE</sequence>
<dbReference type="PANTHER" id="PTHR39598">
    <property type="entry name" value="AUSTINOL SYNTHESIS PROTEIN F-RELATED"/>
    <property type="match status" value="1"/>
</dbReference>
<feature type="region of interest" description="Disordered" evidence="1">
    <location>
        <begin position="1"/>
        <end position="42"/>
    </location>
</feature>
<evidence type="ECO:0000313" key="3">
    <source>
        <dbReference type="Proteomes" id="UP000572817"/>
    </source>
</evidence>
<dbReference type="InterPro" id="IPR032710">
    <property type="entry name" value="NTF2-like_dom_sf"/>
</dbReference>
<dbReference type="InterPro" id="IPR050977">
    <property type="entry name" value="Fungal_Meroterpenoid_Isomerase"/>
</dbReference>
<feature type="compositionally biased region" description="Low complexity" evidence="1">
    <location>
        <begin position="23"/>
        <end position="42"/>
    </location>
</feature>
<evidence type="ECO:0008006" key="4">
    <source>
        <dbReference type="Google" id="ProtNLM"/>
    </source>
</evidence>
<protein>
    <recommendedName>
        <fullName evidence="4">SnoaL-like domain-containing protein</fullName>
    </recommendedName>
</protein>
<comment type="caution">
    <text evidence="2">The sequence shown here is derived from an EMBL/GenBank/DDBJ whole genome shotgun (WGS) entry which is preliminary data.</text>
</comment>
<name>A0A8H4N1P3_9PEZI</name>
<dbReference type="OrthoDB" id="3758478at2759"/>
<keyword evidence="3" id="KW-1185">Reference proteome</keyword>
<reference evidence="2" key="1">
    <citation type="submission" date="2020-04" db="EMBL/GenBank/DDBJ databases">
        <title>Genome Assembly and Annotation of Botryosphaeria dothidea sdau 11-99, a Latent Pathogen of Apple Fruit Ring Rot in China.</title>
        <authorList>
            <person name="Yu C."/>
            <person name="Diao Y."/>
            <person name="Lu Q."/>
            <person name="Zhao J."/>
            <person name="Cui S."/>
            <person name="Peng C."/>
            <person name="He B."/>
            <person name="Liu H."/>
        </authorList>
    </citation>
    <scope>NUCLEOTIDE SEQUENCE [LARGE SCALE GENOMIC DNA]</scope>
    <source>
        <strain evidence="2">Sdau11-99</strain>
    </source>
</reference>
<dbReference type="SUPFAM" id="SSF54427">
    <property type="entry name" value="NTF2-like"/>
    <property type="match status" value="1"/>
</dbReference>
<dbReference type="EMBL" id="WWBZ02000051">
    <property type="protein sequence ID" value="KAF4303838.1"/>
    <property type="molecule type" value="Genomic_DNA"/>
</dbReference>
<dbReference type="Proteomes" id="UP000572817">
    <property type="component" value="Unassembled WGS sequence"/>
</dbReference>
<dbReference type="PANTHER" id="PTHR39598:SF1">
    <property type="entry name" value="AUSTINOID BIOSYNTHESIS CLUSTERS PROTEIN F-RELATED"/>
    <property type="match status" value="1"/>
</dbReference>
<organism evidence="2 3">
    <name type="scientific">Botryosphaeria dothidea</name>
    <dbReference type="NCBI Taxonomy" id="55169"/>
    <lineage>
        <taxon>Eukaryota</taxon>
        <taxon>Fungi</taxon>
        <taxon>Dikarya</taxon>
        <taxon>Ascomycota</taxon>
        <taxon>Pezizomycotina</taxon>
        <taxon>Dothideomycetes</taxon>
        <taxon>Dothideomycetes incertae sedis</taxon>
        <taxon>Botryosphaeriales</taxon>
        <taxon>Botryosphaeriaceae</taxon>
        <taxon>Botryosphaeria</taxon>
    </lineage>
</organism>